<evidence type="ECO:0000256" key="3">
    <source>
        <dbReference type="ARBA" id="ARBA00005494"/>
    </source>
</evidence>
<comment type="catalytic activity">
    <reaction evidence="15">
        <text>uridine(34) in tRNA + acetyl-CoA + S-adenosyl-L-methionine + H2O = 5-(carboxymethyl)uridine(34) in tRNA + 5'-deoxyadenosine + L-methionine + CoA + 2 H(+)</text>
        <dbReference type="Rhea" id="RHEA:61020"/>
        <dbReference type="Rhea" id="RHEA-COMP:10407"/>
        <dbReference type="Rhea" id="RHEA-COMP:11727"/>
        <dbReference type="ChEBI" id="CHEBI:15377"/>
        <dbReference type="ChEBI" id="CHEBI:15378"/>
        <dbReference type="ChEBI" id="CHEBI:17319"/>
        <dbReference type="ChEBI" id="CHEBI:57287"/>
        <dbReference type="ChEBI" id="CHEBI:57288"/>
        <dbReference type="ChEBI" id="CHEBI:57844"/>
        <dbReference type="ChEBI" id="CHEBI:59789"/>
        <dbReference type="ChEBI" id="CHEBI:65315"/>
        <dbReference type="ChEBI" id="CHEBI:74882"/>
        <dbReference type="EC" id="2.3.1.311"/>
    </reaction>
    <physiologicalReaction direction="left-to-right" evidence="15">
        <dbReference type="Rhea" id="RHEA:61021"/>
    </physiologicalReaction>
</comment>
<dbReference type="AlphaFoldDB" id="A0A952ALZ7"/>
<evidence type="ECO:0000256" key="8">
    <source>
        <dbReference type="ARBA" id="ARBA00022694"/>
    </source>
</evidence>
<dbReference type="InterPro" id="IPR058240">
    <property type="entry name" value="rSAM_sf"/>
</dbReference>
<dbReference type="InterPro" id="IPR032432">
    <property type="entry name" value="Radical_SAM_C"/>
</dbReference>
<gene>
    <name evidence="17" type="ORF">H3C67_03435</name>
</gene>
<comment type="caution">
    <text evidence="17">The sequence shown here is derived from an EMBL/GenBank/DDBJ whole genome shotgun (WGS) entry which is preliminary data.</text>
</comment>
<evidence type="ECO:0000256" key="10">
    <source>
        <dbReference type="ARBA" id="ARBA00022884"/>
    </source>
</evidence>
<dbReference type="EMBL" id="JACFOF010000007">
    <property type="protein sequence ID" value="MBW7953816.1"/>
    <property type="molecule type" value="Genomic_DNA"/>
</dbReference>
<dbReference type="SFLD" id="SFLDF00344">
    <property type="entry name" value="ELP3-like"/>
    <property type="match status" value="1"/>
</dbReference>
<evidence type="ECO:0000256" key="5">
    <source>
        <dbReference type="ARBA" id="ARBA00022555"/>
    </source>
</evidence>
<dbReference type="InterPro" id="IPR000182">
    <property type="entry name" value="GNAT_dom"/>
</dbReference>
<evidence type="ECO:0000256" key="12">
    <source>
        <dbReference type="ARBA" id="ARBA00023014"/>
    </source>
</evidence>
<evidence type="ECO:0000256" key="7">
    <source>
        <dbReference type="ARBA" id="ARBA00022691"/>
    </source>
</evidence>
<dbReference type="SFLD" id="SFLDS00029">
    <property type="entry name" value="Radical_SAM"/>
    <property type="match status" value="1"/>
</dbReference>
<keyword evidence="9" id="KW-0479">Metal-binding</keyword>
<dbReference type="GO" id="GO:0046872">
    <property type="term" value="F:metal ion binding"/>
    <property type="evidence" value="ECO:0007669"/>
    <property type="project" value="UniProtKB-KW"/>
</dbReference>
<reference evidence="17" key="1">
    <citation type="journal article" date="2022" name="ISME J.">
        <title>A general approach to explore prokaryotic protein glycosylation reveals the unique surface layer modulation of an anammox bacterium.</title>
        <authorList>
            <person name="Pabst M."/>
            <person name="Grouzdev D.S."/>
            <person name="Lawson C.E."/>
            <person name="Kleikamp H.B.C."/>
            <person name="de Ram C."/>
            <person name="Louwen R."/>
            <person name="Lin Y.M."/>
            <person name="Lucker S."/>
            <person name="van Loosdrecht M.C.M."/>
            <person name="Laureni M."/>
        </authorList>
    </citation>
    <scope>NUCLEOTIDE SEQUENCE</scope>
    <source>
        <strain evidence="17">BROCD043</strain>
    </source>
</reference>
<dbReference type="Gene3D" id="3.80.30.20">
    <property type="entry name" value="tm_1862 like domain"/>
    <property type="match status" value="1"/>
</dbReference>
<dbReference type="EC" id="2.3.1.311" evidence="14"/>
<dbReference type="InterPro" id="IPR039661">
    <property type="entry name" value="ELP3"/>
</dbReference>
<proteinExistence type="inferred from homology"/>
<dbReference type="InterPro" id="IPR016181">
    <property type="entry name" value="Acyl_CoA_acyltransferase"/>
</dbReference>
<keyword evidence="11" id="KW-0408">Iron</keyword>
<dbReference type="NCBIfam" id="TIGR01211">
    <property type="entry name" value="ELP3"/>
    <property type="match status" value="1"/>
</dbReference>
<evidence type="ECO:0000313" key="17">
    <source>
        <dbReference type="EMBL" id="MBW7953816.1"/>
    </source>
</evidence>
<dbReference type="InterPro" id="IPR023404">
    <property type="entry name" value="rSAM_horseshoe"/>
</dbReference>
<evidence type="ECO:0000256" key="6">
    <source>
        <dbReference type="ARBA" id="ARBA00022679"/>
    </source>
</evidence>
<comment type="similarity">
    <text evidence="3">Belongs to the ELP3 family.</text>
</comment>
<comment type="cofactor">
    <cofactor evidence="1">
        <name>[4Fe-4S] cluster</name>
        <dbReference type="ChEBI" id="CHEBI:49883"/>
    </cofactor>
</comment>
<keyword evidence="7" id="KW-0949">S-adenosyl-L-methionine</keyword>
<dbReference type="GO" id="GO:0051539">
    <property type="term" value="F:4 iron, 4 sulfur cluster binding"/>
    <property type="evidence" value="ECO:0007669"/>
    <property type="project" value="UniProtKB-KW"/>
</dbReference>
<keyword evidence="5" id="KW-0820">tRNA-binding</keyword>
<dbReference type="InterPro" id="IPR007197">
    <property type="entry name" value="rSAM"/>
</dbReference>
<evidence type="ECO:0000259" key="16">
    <source>
        <dbReference type="PROSITE" id="PS51186"/>
    </source>
</evidence>
<name>A0A952ALZ7_9BACT</name>
<evidence type="ECO:0000256" key="13">
    <source>
        <dbReference type="ARBA" id="ARBA00023315"/>
    </source>
</evidence>
<dbReference type="SUPFAM" id="SSF102114">
    <property type="entry name" value="Radical SAM enzymes"/>
    <property type="match status" value="1"/>
</dbReference>
<evidence type="ECO:0000256" key="2">
    <source>
        <dbReference type="ARBA" id="ARBA00005217"/>
    </source>
</evidence>
<protein>
    <recommendedName>
        <fullName evidence="14">tRNA carboxymethyluridine synthase</fullName>
        <ecNumber evidence="14">2.3.1.311</ecNumber>
    </recommendedName>
</protein>
<evidence type="ECO:0000256" key="9">
    <source>
        <dbReference type="ARBA" id="ARBA00022723"/>
    </source>
</evidence>
<dbReference type="SFLD" id="SFLDG01086">
    <property type="entry name" value="elongater_protein-like"/>
    <property type="match status" value="1"/>
</dbReference>
<dbReference type="PANTHER" id="PTHR11135">
    <property type="entry name" value="HISTONE ACETYLTRANSFERASE-RELATED"/>
    <property type="match status" value="1"/>
</dbReference>
<dbReference type="Pfam" id="PF04055">
    <property type="entry name" value="Radical_SAM"/>
    <property type="match status" value="1"/>
</dbReference>
<accession>A0A952ALZ7</accession>
<comment type="pathway">
    <text evidence="2">tRNA modification.</text>
</comment>
<dbReference type="Pfam" id="PF00583">
    <property type="entry name" value="Acetyltransf_1"/>
    <property type="match status" value="1"/>
</dbReference>
<keyword evidence="8" id="KW-0819">tRNA processing</keyword>
<dbReference type="Pfam" id="PF16199">
    <property type="entry name" value="Radical_SAM_C"/>
    <property type="match status" value="1"/>
</dbReference>
<evidence type="ECO:0000256" key="4">
    <source>
        <dbReference type="ARBA" id="ARBA00022485"/>
    </source>
</evidence>
<dbReference type="PANTHER" id="PTHR11135:SF2">
    <property type="entry name" value="ELONGATOR COMPLEX PROTEIN 3"/>
    <property type="match status" value="1"/>
</dbReference>
<keyword evidence="6" id="KW-0808">Transferase</keyword>
<organism evidence="17 18">
    <name type="scientific">Candidatus Dojkabacteria bacterium</name>
    <dbReference type="NCBI Taxonomy" id="2099670"/>
    <lineage>
        <taxon>Bacteria</taxon>
        <taxon>Candidatus Dojkabacteria</taxon>
    </lineage>
</organism>
<sequence length="587" mass="67043">MSKYKFDPQPYLKEIQSICELVESKDKWRHNSLQRILTKYPRDGKAIFSRDQLVIGYRQLISAGVMAENKLVMDRIRMKPTRTLSGLATVTVLTKPFPCPGKCIFCPNDVRMPKSYLASEPGAQRAERNSFDPYLQTYNRLLALHNTGHNVEKVELIILGGTWSFYPRSYQIWFVKRCFDALNDFLKVDNRELVKAQNSFVEADRIPRIDEKGRARSYNEIVHAVSRGDSAKLLSEGESADIRELSKAHKINETAICRCVGLVIETRPDFLDEEEVTFTRSLGATKIQIGIQSLNDKVLGLNKRGHNAESTKKAISLLRRAGFKIHAHWMPNLYGATPKIDIEDFKKLWESDVAPDELKLYPTSIIANTELFNLYKQGSYKPYTQDELLHILKETMAMTPRYCRLTRVIRDIPSTDIVAGNKKTNFRQIAERVLEEEGRACKCIRCREVKSGMIYPENELSFKELKYMTTDTEEVFLSVNTLDDKLVGFLRLSLPKQNKSHFIPELIDSAIIREVHVYGKVTGIGDSSAGSPQHLGLGRRLLEKAEIIAKENGYEKISVISAIGTREYYKKNGYTLVDLYMSKLCKS</sequence>
<dbReference type="InterPro" id="IPR006638">
    <property type="entry name" value="Elp3/MiaA/NifB-like_rSAM"/>
</dbReference>
<feature type="domain" description="N-acetyltransferase" evidence="16">
    <location>
        <begin position="444"/>
        <end position="587"/>
    </location>
</feature>
<evidence type="ECO:0000256" key="1">
    <source>
        <dbReference type="ARBA" id="ARBA00001966"/>
    </source>
</evidence>
<dbReference type="InterPro" id="IPR034687">
    <property type="entry name" value="ELP3-like"/>
</dbReference>
<evidence type="ECO:0000256" key="15">
    <source>
        <dbReference type="ARBA" id="ARBA00047372"/>
    </source>
</evidence>
<dbReference type="CDD" id="cd04301">
    <property type="entry name" value="NAT_SF"/>
    <property type="match status" value="1"/>
</dbReference>
<dbReference type="Proteomes" id="UP000781173">
    <property type="component" value="Unassembled WGS sequence"/>
</dbReference>
<dbReference type="GO" id="GO:0106261">
    <property type="term" value="F:tRNA uridine(34) acetyltransferase activity"/>
    <property type="evidence" value="ECO:0007669"/>
    <property type="project" value="UniProtKB-EC"/>
</dbReference>
<keyword evidence="12" id="KW-0411">Iron-sulfur</keyword>
<dbReference type="GO" id="GO:0000049">
    <property type="term" value="F:tRNA binding"/>
    <property type="evidence" value="ECO:0007669"/>
    <property type="project" value="UniProtKB-KW"/>
</dbReference>
<dbReference type="GO" id="GO:0005737">
    <property type="term" value="C:cytoplasm"/>
    <property type="evidence" value="ECO:0007669"/>
    <property type="project" value="TreeGrafter"/>
</dbReference>
<evidence type="ECO:0000313" key="18">
    <source>
        <dbReference type="Proteomes" id="UP000781173"/>
    </source>
</evidence>
<keyword evidence="13" id="KW-0012">Acyltransferase</keyword>
<dbReference type="SMART" id="SM00729">
    <property type="entry name" value="Elp3"/>
    <property type="match status" value="1"/>
</dbReference>
<dbReference type="GO" id="GO:0033588">
    <property type="term" value="C:elongator holoenzyme complex"/>
    <property type="evidence" value="ECO:0007669"/>
    <property type="project" value="TreeGrafter"/>
</dbReference>
<dbReference type="PROSITE" id="PS51186">
    <property type="entry name" value="GNAT"/>
    <property type="match status" value="1"/>
</dbReference>
<evidence type="ECO:0000256" key="11">
    <source>
        <dbReference type="ARBA" id="ARBA00023004"/>
    </source>
</evidence>
<evidence type="ECO:0000256" key="14">
    <source>
        <dbReference type="ARBA" id="ARBA00044771"/>
    </source>
</evidence>
<dbReference type="GO" id="GO:0002926">
    <property type="term" value="P:tRNA wobble base 5-methoxycarbonylmethyl-2-thiouridinylation"/>
    <property type="evidence" value="ECO:0007669"/>
    <property type="project" value="TreeGrafter"/>
</dbReference>
<dbReference type="Gene3D" id="3.40.630.30">
    <property type="match status" value="1"/>
</dbReference>
<keyword evidence="4" id="KW-0004">4Fe-4S</keyword>
<keyword evidence="10" id="KW-0694">RNA-binding</keyword>
<dbReference type="SUPFAM" id="SSF55729">
    <property type="entry name" value="Acyl-CoA N-acyltransferases (Nat)"/>
    <property type="match status" value="1"/>
</dbReference>